<dbReference type="EMBL" id="BK015888">
    <property type="protein sequence ID" value="DAD71823.1"/>
    <property type="molecule type" value="Genomic_DNA"/>
</dbReference>
<proteinExistence type="predicted"/>
<protein>
    <submittedName>
        <fullName evidence="1">ECF sigma factor</fullName>
    </submittedName>
</protein>
<dbReference type="SUPFAM" id="SSF47413">
    <property type="entry name" value="lambda repressor-like DNA-binding domains"/>
    <property type="match status" value="1"/>
</dbReference>
<accession>A0A8S5LPP5</accession>
<evidence type="ECO:0000313" key="1">
    <source>
        <dbReference type="EMBL" id="DAD71823.1"/>
    </source>
</evidence>
<dbReference type="InterPro" id="IPR010982">
    <property type="entry name" value="Lambda_DNA-bd_dom_sf"/>
</dbReference>
<reference evidence="1" key="1">
    <citation type="journal article" date="2021" name="Proc. Natl. Acad. Sci. U.S.A.">
        <title>A Catalog of Tens of Thousands of Viruses from Human Metagenomes Reveals Hidden Associations with Chronic Diseases.</title>
        <authorList>
            <person name="Tisza M.J."/>
            <person name="Buck C.B."/>
        </authorList>
    </citation>
    <scope>NUCLEOTIDE SEQUENCE</scope>
    <source>
        <strain evidence="1">CtoiW10</strain>
    </source>
</reference>
<organism evidence="1">
    <name type="scientific">Siphoviridae sp. ctoiW10</name>
    <dbReference type="NCBI Taxonomy" id="2827592"/>
    <lineage>
        <taxon>Viruses</taxon>
        <taxon>Duplodnaviria</taxon>
        <taxon>Heunggongvirae</taxon>
        <taxon>Uroviricota</taxon>
        <taxon>Caudoviricetes</taxon>
    </lineage>
</organism>
<name>A0A8S5LPP5_9CAUD</name>
<dbReference type="GO" id="GO:0003677">
    <property type="term" value="F:DNA binding"/>
    <property type="evidence" value="ECO:0007669"/>
    <property type="project" value="InterPro"/>
</dbReference>
<sequence>MPAKWTGELVGEIHNAGLTIKEVAAEAGMNPKYISTVLNQDTDAPKAEAKLRAALARLTGKAAQEDADEA</sequence>